<feature type="compositionally biased region" description="Polar residues" evidence="1">
    <location>
        <begin position="190"/>
        <end position="202"/>
    </location>
</feature>
<sequence length="216" mass="24064">MAPGRGCFALAILLAIMDTQLGEGMQIQSSFHKEGKQLRLICTLLYKKEEAEGVIVFLCKNRSSDCFPETSLQQRRLKRNPGRDGVSEIPSHLVFTINQITPSDSGTYQCCAISRKPDIRLQGHFFSILVTETGNYTVKGLKRTGHPKFIHSKGILSSGFLQENAWVMLVTSLMTLALQGMFQRVFSSPGNEGATPLTSCLSSRRRRVERKPRVGE</sequence>
<dbReference type="GO" id="GO:0004888">
    <property type="term" value="F:transmembrane signaling receptor activity"/>
    <property type="evidence" value="ECO:0007669"/>
    <property type="project" value="InterPro"/>
</dbReference>
<name>A0A2Y9LEG8_ENHLU</name>
<dbReference type="STRING" id="391180.A0A2Y9LEG8"/>
<evidence type="ECO:0000313" key="4">
    <source>
        <dbReference type="RefSeq" id="XP_022381999.1"/>
    </source>
</evidence>
<keyword evidence="2" id="KW-0732">Signal</keyword>
<organism evidence="3 4">
    <name type="scientific">Enhydra lutris kenyoni</name>
    <name type="common">northern sea otter</name>
    <dbReference type="NCBI Taxonomy" id="391180"/>
    <lineage>
        <taxon>Eukaryota</taxon>
        <taxon>Metazoa</taxon>
        <taxon>Chordata</taxon>
        <taxon>Craniata</taxon>
        <taxon>Vertebrata</taxon>
        <taxon>Euteleostomi</taxon>
        <taxon>Mammalia</taxon>
        <taxon>Eutheria</taxon>
        <taxon>Laurasiatheria</taxon>
        <taxon>Carnivora</taxon>
        <taxon>Caniformia</taxon>
        <taxon>Musteloidea</taxon>
        <taxon>Mustelidae</taxon>
        <taxon>Lutrinae</taxon>
        <taxon>Enhydra</taxon>
    </lineage>
</organism>
<dbReference type="InterPro" id="IPR013783">
    <property type="entry name" value="Ig-like_fold"/>
</dbReference>
<evidence type="ECO:0000256" key="2">
    <source>
        <dbReference type="SAM" id="SignalP"/>
    </source>
</evidence>
<evidence type="ECO:0000313" key="3">
    <source>
        <dbReference type="Proteomes" id="UP000248482"/>
    </source>
</evidence>
<dbReference type="GeneID" id="111162088"/>
<dbReference type="Gene3D" id="2.60.40.10">
    <property type="entry name" value="Immunoglobulins"/>
    <property type="match status" value="1"/>
</dbReference>
<proteinExistence type="predicted"/>
<dbReference type="OrthoDB" id="9450911at2759"/>
<dbReference type="AlphaFoldDB" id="A0A2Y9LEG8"/>
<dbReference type="CDD" id="cd21392">
    <property type="entry name" value="IgC2_CD160"/>
    <property type="match status" value="1"/>
</dbReference>
<accession>A0A2Y9LEG8</accession>
<dbReference type="RefSeq" id="XP_022381999.1">
    <property type="nucleotide sequence ID" value="XM_022526291.1"/>
</dbReference>
<dbReference type="GO" id="GO:0005886">
    <property type="term" value="C:plasma membrane"/>
    <property type="evidence" value="ECO:0007669"/>
    <property type="project" value="TreeGrafter"/>
</dbReference>
<feature type="region of interest" description="Disordered" evidence="1">
    <location>
        <begin position="190"/>
        <end position="216"/>
    </location>
</feature>
<dbReference type="KEGG" id="elk:111162088"/>
<protein>
    <submittedName>
        <fullName evidence="4">CD160 antigen isoform X1</fullName>
    </submittedName>
</protein>
<dbReference type="GO" id="GO:0002819">
    <property type="term" value="P:regulation of adaptive immune response"/>
    <property type="evidence" value="ECO:0007669"/>
    <property type="project" value="InterPro"/>
</dbReference>
<feature type="signal peptide" evidence="2">
    <location>
        <begin position="1"/>
        <end position="24"/>
    </location>
</feature>
<feature type="chain" id="PRO_5016045844" evidence="2">
    <location>
        <begin position="25"/>
        <end position="216"/>
    </location>
</feature>
<dbReference type="InterPro" id="IPR042385">
    <property type="entry name" value="CD160"/>
</dbReference>
<dbReference type="InterPro" id="IPR036179">
    <property type="entry name" value="Ig-like_dom_sf"/>
</dbReference>
<dbReference type="PANTHER" id="PTHR15425:SF0">
    <property type="entry name" value="CD160 ANTIGEN"/>
    <property type="match status" value="1"/>
</dbReference>
<reference evidence="4" key="1">
    <citation type="submission" date="2025-08" db="UniProtKB">
        <authorList>
            <consortium name="RefSeq"/>
        </authorList>
    </citation>
    <scope>IDENTIFICATION</scope>
    <source>
        <tissue evidence="4">Blood</tissue>
    </source>
</reference>
<gene>
    <name evidence="4" type="primary">LOC111162088</name>
</gene>
<dbReference type="SUPFAM" id="SSF48726">
    <property type="entry name" value="Immunoglobulin"/>
    <property type="match status" value="1"/>
</dbReference>
<evidence type="ECO:0000256" key="1">
    <source>
        <dbReference type="SAM" id="MobiDB-lite"/>
    </source>
</evidence>
<dbReference type="PANTHER" id="PTHR15425">
    <property type="entry name" value="CD160 ANTIGEN"/>
    <property type="match status" value="1"/>
</dbReference>
<dbReference type="Proteomes" id="UP000248482">
    <property type="component" value="Unplaced"/>
</dbReference>
<keyword evidence="3" id="KW-1185">Reference proteome</keyword>